<dbReference type="EMBL" id="JAPFFJ010000011">
    <property type="protein sequence ID" value="KAJ6416934.1"/>
    <property type="molecule type" value="Genomic_DNA"/>
</dbReference>
<evidence type="ECO:0000313" key="1">
    <source>
        <dbReference type="EMBL" id="KAJ6416934.1"/>
    </source>
</evidence>
<reference evidence="1 2" key="1">
    <citation type="journal article" date="2023" name="Int. J. Mol. Sci.">
        <title>De Novo Assembly and Annotation of 11 Diverse Shrub Willow (Salix) Genomes Reveals Novel Gene Organization in Sex-Linked Regions.</title>
        <authorList>
            <person name="Hyden B."/>
            <person name="Feng K."/>
            <person name="Yates T.B."/>
            <person name="Jawdy S."/>
            <person name="Cereghino C."/>
            <person name="Smart L.B."/>
            <person name="Muchero W."/>
        </authorList>
    </citation>
    <scope>NUCLEOTIDE SEQUENCE [LARGE SCALE GENOMIC DNA]</scope>
    <source>
        <tissue evidence="1">Shoot tip</tissue>
    </source>
</reference>
<comment type="caution">
    <text evidence="1">The sequence shown here is derived from an EMBL/GenBank/DDBJ whole genome shotgun (WGS) entry which is preliminary data.</text>
</comment>
<accession>A0AAD6K4X4</accession>
<sequence>MNTKKLQILVILHQWRLNFLWKTGFMLDLRFLLIFCGFHINGEIVSEQPQSSSLGKNWNSNGPRKIALVGACADDGLQGYVYRAEVLPLSLSIKDHYVKDPPLWLSIDLSSTSEIDEGNDGIWNIVGGKLARFPAKRVKILK</sequence>
<organism evidence="1 2">
    <name type="scientific">Salix udensis</name>
    <dbReference type="NCBI Taxonomy" id="889485"/>
    <lineage>
        <taxon>Eukaryota</taxon>
        <taxon>Viridiplantae</taxon>
        <taxon>Streptophyta</taxon>
        <taxon>Embryophyta</taxon>
        <taxon>Tracheophyta</taxon>
        <taxon>Spermatophyta</taxon>
        <taxon>Magnoliopsida</taxon>
        <taxon>eudicotyledons</taxon>
        <taxon>Gunneridae</taxon>
        <taxon>Pentapetalae</taxon>
        <taxon>rosids</taxon>
        <taxon>fabids</taxon>
        <taxon>Malpighiales</taxon>
        <taxon>Salicaceae</taxon>
        <taxon>Saliceae</taxon>
        <taxon>Salix</taxon>
    </lineage>
</organism>
<feature type="non-terminal residue" evidence="1">
    <location>
        <position position="142"/>
    </location>
</feature>
<name>A0AAD6K4X4_9ROSI</name>
<gene>
    <name evidence="1" type="ORF">OIU84_002757</name>
</gene>
<protein>
    <submittedName>
        <fullName evidence="1">Uncharacterized protein</fullName>
    </submittedName>
</protein>
<proteinExistence type="predicted"/>
<dbReference type="Proteomes" id="UP001162972">
    <property type="component" value="Chromosome 11"/>
</dbReference>
<dbReference type="AlphaFoldDB" id="A0AAD6K4X4"/>
<evidence type="ECO:0000313" key="2">
    <source>
        <dbReference type="Proteomes" id="UP001162972"/>
    </source>
</evidence>
<keyword evidence="2" id="KW-1185">Reference proteome</keyword>